<organism evidence="2">
    <name type="scientific">Triticum aestivum</name>
    <name type="common">Wheat</name>
    <dbReference type="NCBI Taxonomy" id="4565"/>
    <lineage>
        <taxon>Eukaryota</taxon>
        <taxon>Viridiplantae</taxon>
        <taxon>Streptophyta</taxon>
        <taxon>Embryophyta</taxon>
        <taxon>Tracheophyta</taxon>
        <taxon>Spermatophyta</taxon>
        <taxon>Magnoliopsida</taxon>
        <taxon>Liliopsida</taxon>
        <taxon>Poales</taxon>
        <taxon>Poaceae</taxon>
        <taxon>BOP clade</taxon>
        <taxon>Pooideae</taxon>
        <taxon>Triticodae</taxon>
        <taxon>Triticeae</taxon>
        <taxon>Triticinae</taxon>
        <taxon>Triticum</taxon>
    </lineage>
</organism>
<proteinExistence type="predicted"/>
<dbReference type="Gramene" id="TraesPARA_EIv1.0_1547340.1">
    <property type="protein sequence ID" value="TraesPARA_EIv1.0_1547340.1.CDS1"/>
    <property type="gene ID" value="TraesPARA_EIv1.0_1547340"/>
</dbReference>
<evidence type="ECO:0000313" key="3">
    <source>
        <dbReference type="Proteomes" id="UP000019116"/>
    </source>
</evidence>
<feature type="transmembrane region" description="Helical" evidence="1">
    <location>
        <begin position="59"/>
        <end position="80"/>
    </location>
</feature>
<keyword evidence="1" id="KW-0472">Membrane</keyword>
<dbReference type="Gramene" id="TraesMAC5A03G02713100.1">
    <property type="protein sequence ID" value="TraesMAC5A03G02713100.1.CDS1"/>
    <property type="gene ID" value="TraesMAC5A03G02713100"/>
</dbReference>
<reference evidence="2" key="2">
    <citation type="submission" date="2018-10" db="UniProtKB">
        <authorList>
            <consortium name="EnsemblPlants"/>
        </authorList>
    </citation>
    <scope>IDENTIFICATION</scope>
</reference>
<dbReference type="Gramene" id="TraesWEE_scaffold_002388_01G000100.1">
    <property type="protein sequence ID" value="TraesWEE_scaffold_002388_01G000100.1"/>
    <property type="gene ID" value="TraesWEE_scaffold_002388_01G000100"/>
</dbReference>
<name>A0A3B6KLF7_WHEAT</name>
<dbReference type="Gramene" id="TraesSTA5A03G02705480.1">
    <property type="protein sequence ID" value="TraesSTA5A03G02705480.1.CDS1"/>
    <property type="gene ID" value="TraesSTA5A03G02705480"/>
</dbReference>
<dbReference type="Gramene" id="TraesCS5A03G0836500.1">
    <property type="protein sequence ID" value="TraesCS5A03G0836500.1.CDS1"/>
    <property type="gene ID" value="TraesCS5A03G0836500"/>
</dbReference>
<dbReference type="Proteomes" id="UP000019116">
    <property type="component" value="Chromosome 5A"/>
</dbReference>
<accession>A0A3B6KLF7</accession>
<dbReference type="EnsemblPlants" id="TraesCS5A02G348300.1">
    <property type="protein sequence ID" value="TraesCS5A02G348300.1.cds1"/>
    <property type="gene ID" value="TraesCS5A02G348300"/>
</dbReference>
<reference evidence="2" key="1">
    <citation type="submission" date="2018-08" db="EMBL/GenBank/DDBJ databases">
        <authorList>
            <person name="Rossello M."/>
        </authorList>
    </citation>
    <scope>NUCLEOTIDE SEQUENCE [LARGE SCALE GENOMIC DNA]</scope>
    <source>
        <strain evidence="2">cv. Chinese Spring</strain>
    </source>
</reference>
<evidence type="ECO:0000256" key="1">
    <source>
        <dbReference type="SAM" id="Phobius"/>
    </source>
</evidence>
<evidence type="ECO:0000313" key="2">
    <source>
        <dbReference type="EnsemblPlants" id="TraesCS5A02G348300.1.cds1"/>
    </source>
</evidence>
<dbReference type="OMA" id="WIFVYIT"/>
<dbReference type="Gramene" id="TraesCAD_scaffold_026317_01G000100.1">
    <property type="protein sequence ID" value="TraesCAD_scaffold_026317_01G000100.1"/>
    <property type="gene ID" value="TraesCAD_scaffold_026317_01G000100"/>
</dbReference>
<keyword evidence="1" id="KW-1133">Transmembrane helix</keyword>
<dbReference type="Gramene" id="TraesRN5A0100850700.1">
    <property type="protein sequence ID" value="TraesRN5A0100850700.1"/>
    <property type="gene ID" value="TraesRN5A0100850700"/>
</dbReference>
<feature type="transmembrane region" description="Helical" evidence="1">
    <location>
        <begin position="21"/>
        <end position="39"/>
    </location>
</feature>
<dbReference type="Gramene" id="TraesCS5A02G348300.1">
    <property type="protein sequence ID" value="TraesCS5A02G348300.1.cds1"/>
    <property type="gene ID" value="TraesCS5A02G348300"/>
</dbReference>
<dbReference type="Gramene" id="TraesSYM5A03G02743530.1">
    <property type="protein sequence ID" value="TraesSYM5A03G02743530.1.CDS1"/>
    <property type="gene ID" value="TraesSYM5A03G02743530"/>
</dbReference>
<sequence>MTSSRSNYRVMTAEEEEAADRCVGWIFVYITVYSLGIFAFSDMISYTHVFAGATRFDKIFFGILGAPFLPIGLGFICLLLREDGPFRNKHATARVADLPPADVC</sequence>
<dbReference type="AlphaFoldDB" id="A0A3B6KLF7"/>
<keyword evidence="1" id="KW-0812">Transmembrane</keyword>
<protein>
    <submittedName>
        <fullName evidence="2">Uncharacterized protein</fullName>
    </submittedName>
</protein>
<dbReference type="Gramene" id="TraesNOR5A03G02737760.1">
    <property type="protein sequence ID" value="TraesNOR5A03G02737760.1.CDS1"/>
    <property type="gene ID" value="TraesNOR5A03G02737760"/>
</dbReference>
<dbReference type="Gramene" id="TraesLDM5A03G02717310.1">
    <property type="protein sequence ID" value="TraesLDM5A03G02717310.1.CDS1"/>
    <property type="gene ID" value="TraesLDM5A03G02717310"/>
</dbReference>
<keyword evidence="3" id="KW-1185">Reference proteome</keyword>